<reference evidence="7 8" key="1">
    <citation type="submission" date="2020-05" db="EMBL/GenBank/DDBJ databases">
        <title>Complete genome sequence of of a novel Thermoleptolyngbya strain isolated from hot springs of Ganzi, Sichuan China.</title>
        <authorList>
            <person name="Tang J."/>
            <person name="Daroch M."/>
            <person name="Li L."/>
            <person name="Waleron K."/>
            <person name="Waleron M."/>
            <person name="Waleron M."/>
        </authorList>
    </citation>
    <scope>NUCLEOTIDE SEQUENCE [LARGE SCALE GENOMIC DNA]</scope>
    <source>
        <strain evidence="7 8">PKUAC-SCTA183</strain>
    </source>
</reference>
<sequence length="375" mass="39678">MVIAMLIAGLVLLVVGAEILVRGASKLAAIAGISPLVIGLTIVAYGTSAPEMAVSILSSYAGQADIAVGNVVGSNIFNVLLILGMSALVAPLVVAQQLIRLDVPIMIGVSFLMLLFGLDGRIGRSDGVVLFAGAIAYTLFLIYQSRKEQNLDVQQEYEQYGAGEPGDRPAALVWLINLAYIVGGLVLLVLGSRWLVNSSVIIARSIGVSELVIGLTIVAAGTSLPELATSIVASFKGERDIAVGNVVGSNIFNILAVLGLSAAVSPAGLAVSDSVLRFDGLVMLAVAIACLPIFFTGNLITRWEGAVFIGYYAAYTLYLILRSTQHAILPLFSQAMFWFVLPITVLTIAVVTLRELRRSRHRKQQISSAEDPPTR</sequence>
<evidence type="ECO:0000313" key="8">
    <source>
        <dbReference type="Proteomes" id="UP000505210"/>
    </source>
</evidence>
<dbReference type="EMBL" id="CP053661">
    <property type="protein sequence ID" value="QKD81505.1"/>
    <property type="molecule type" value="Genomic_DNA"/>
</dbReference>
<comment type="subcellular location">
    <subcellularLocation>
        <location evidence="1">Membrane</location>
        <topology evidence="1">Multi-pass membrane protein</topology>
    </subcellularLocation>
</comment>
<protein>
    <submittedName>
        <fullName evidence="7">Calcium/sodium antiporter</fullName>
    </submittedName>
</protein>
<dbReference type="GO" id="GO:0006874">
    <property type="term" value="P:intracellular calcium ion homeostasis"/>
    <property type="evidence" value="ECO:0007669"/>
    <property type="project" value="TreeGrafter"/>
</dbReference>
<dbReference type="Gene3D" id="1.20.1420.30">
    <property type="entry name" value="NCX, central ion-binding region"/>
    <property type="match status" value="2"/>
</dbReference>
<feature type="domain" description="Sodium/calcium exchanger membrane region" evidence="6">
    <location>
        <begin position="2"/>
        <end position="142"/>
    </location>
</feature>
<proteinExistence type="predicted"/>
<keyword evidence="2 5" id="KW-0812">Transmembrane</keyword>
<feature type="transmembrane region" description="Helical" evidence="5">
    <location>
        <begin position="128"/>
        <end position="145"/>
    </location>
</feature>
<dbReference type="NCBIfam" id="TIGR00367">
    <property type="entry name" value="calcium/sodium antiporter"/>
    <property type="match status" value="1"/>
</dbReference>
<evidence type="ECO:0000259" key="6">
    <source>
        <dbReference type="Pfam" id="PF01699"/>
    </source>
</evidence>
<dbReference type="Pfam" id="PF01699">
    <property type="entry name" value="Na_Ca_ex"/>
    <property type="match status" value="2"/>
</dbReference>
<dbReference type="PANTHER" id="PTHR10846">
    <property type="entry name" value="SODIUM/POTASSIUM/CALCIUM EXCHANGER"/>
    <property type="match status" value="1"/>
</dbReference>
<feature type="transmembrane region" description="Helical" evidence="5">
    <location>
        <begin position="335"/>
        <end position="353"/>
    </location>
</feature>
<feature type="transmembrane region" description="Helical" evidence="5">
    <location>
        <begin position="98"/>
        <end position="116"/>
    </location>
</feature>
<dbReference type="KEGG" id="theu:HPC62_04280"/>
<dbReference type="GO" id="GO:0008273">
    <property type="term" value="F:calcium, potassium:sodium antiporter activity"/>
    <property type="evidence" value="ECO:0007669"/>
    <property type="project" value="TreeGrafter"/>
</dbReference>
<feature type="domain" description="Sodium/calcium exchanger membrane region" evidence="6">
    <location>
        <begin position="178"/>
        <end position="320"/>
    </location>
</feature>
<dbReference type="InterPro" id="IPR004481">
    <property type="entry name" value="K/Na/Ca-exchanger"/>
</dbReference>
<evidence type="ECO:0000256" key="2">
    <source>
        <dbReference type="ARBA" id="ARBA00022692"/>
    </source>
</evidence>
<dbReference type="RefSeq" id="WP_172353903.1">
    <property type="nucleotide sequence ID" value="NZ_CP053661.1"/>
</dbReference>
<organism evidence="7 8">
    <name type="scientific">Thermoleptolyngbya sichuanensis A183</name>
    <dbReference type="NCBI Taxonomy" id="2737172"/>
    <lineage>
        <taxon>Bacteria</taxon>
        <taxon>Bacillati</taxon>
        <taxon>Cyanobacteriota</taxon>
        <taxon>Cyanophyceae</taxon>
        <taxon>Oculatellales</taxon>
        <taxon>Oculatellaceae</taxon>
        <taxon>Thermoleptolyngbya</taxon>
        <taxon>Thermoleptolyngbya sichuanensis</taxon>
    </lineage>
</organism>
<feature type="transmembrane region" description="Helical" evidence="5">
    <location>
        <begin position="241"/>
        <end position="264"/>
    </location>
</feature>
<evidence type="ECO:0000313" key="7">
    <source>
        <dbReference type="EMBL" id="QKD81505.1"/>
    </source>
</evidence>
<keyword evidence="3 5" id="KW-1133">Transmembrane helix</keyword>
<dbReference type="Proteomes" id="UP000505210">
    <property type="component" value="Chromosome"/>
</dbReference>
<dbReference type="InterPro" id="IPR044880">
    <property type="entry name" value="NCX_ion-bd_dom_sf"/>
</dbReference>
<feature type="transmembrane region" description="Helical" evidence="5">
    <location>
        <begin position="171"/>
        <end position="190"/>
    </location>
</feature>
<dbReference type="AlphaFoldDB" id="A0A6M8BFX9"/>
<dbReference type="GO" id="GO:0005886">
    <property type="term" value="C:plasma membrane"/>
    <property type="evidence" value="ECO:0007669"/>
    <property type="project" value="TreeGrafter"/>
</dbReference>
<name>A0A6M8BFX9_9CYAN</name>
<evidence type="ECO:0000256" key="3">
    <source>
        <dbReference type="ARBA" id="ARBA00022989"/>
    </source>
</evidence>
<evidence type="ECO:0000256" key="1">
    <source>
        <dbReference type="ARBA" id="ARBA00004141"/>
    </source>
</evidence>
<evidence type="ECO:0000256" key="4">
    <source>
        <dbReference type="ARBA" id="ARBA00023136"/>
    </source>
</evidence>
<keyword evidence="8" id="KW-1185">Reference proteome</keyword>
<evidence type="ECO:0000256" key="5">
    <source>
        <dbReference type="SAM" id="Phobius"/>
    </source>
</evidence>
<gene>
    <name evidence="7" type="ORF">HPC62_04280</name>
</gene>
<dbReference type="GO" id="GO:0005262">
    <property type="term" value="F:calcium channel activity"/>
    <property type="evidence" value="ECO:0007669"/>
    <property type="project" value="TreeGrafter"/>
</dbReference>
<feature type="transmembrane region" description="Helical" evidence="5">
    <location>
        <begin position="67"/>
        <end position="92"/>
    </location>
</feature>
<accession>A0A6M8BFX9</accession>
<dbReference type="PANTHER" id="PTHR10846:SF8">
    <property type="entry name" value="INNER MEMBRANE PROTEIN YRBG"/>
    <property type="match status" value="1"/>
</dbReference>
<keyword evidence="4 5" id="KW-0472">Membrane</keyword>
<feature type="transmembrane region" description="Helical" evidence="5">
    <location>
        <begin position="276"/>
        <end position="295"/>
    </location>
</feature>
<dbReference type="InterPro" id="IPR004837">
    <property type="entry name" value="NaCa_Exmemb"/>
</dbReference>